<dbReference type="Proteomes" id="UP000006671">
    <property type="component" value="Unassembled WGS sequence"/>
</dbReference>
<evidence type="ECO:0000313" key="1">
    <source>
        <dbReference type="EMBL" id="EFC46030.1"/>
    </source>
</evidence>
<dbReference type="AlphaFoldDB" id="D2VAY4"/>
<reference evidence="1 2" key="1">
    <citation type="journal article" date="2010" name="Cell">
        <title>The genome of Naegleria gruberi illuminates early eukaryotic versatility.</title>
        <authorList>
            <person name="Fritz-Laylin L.K."/>
            <person name="Prochnik S.E."/>
            <person name="Ginger M.L."/>
            <person name="Dacks J.B."/>
            <person name="Carpenter M.L."/>
            <person name="Field M.C."/>
            <person name="Kuo A."/>
            <person name="Paredez A."/>
            <person name="Chapman J."/>
            <person name="Pham J."/>
            <person name="Shu S."/>
            <person name="Neupane R."/>
            <person name="Cipriano M."/>
            <person name="Mancuso J."/>
            <person name="Tu H."/>
            <person name="Salamov A."/>
            <person name="Lindquist E."/>
            <person name="Shapiro H."/>
            <person name="Lucas S."/>
            <person name="Grigoriev I.V."/>
            <person name="Cande W.Z."/>
            <person name="Fulton C."/>
            <person name="Rokhsar D.S."/>
            <person name="Dawson S.C."/>
        </authorList>
    </citation>
    <scope>NUCLEOTIDE SEQUENCE [LARGE SCALE GENOMIC DNA]</scope>
    <source>
        <strain evidence="1 2">NEG-M</strain>
    </source>
</reference>
<name>D2VAY4_NAEGR</name>
<dbReference type="VEuPathDB" id="AmoebaDB:NAEGRDRAFT_66022"/>
<dbReference type="SUPFAM" id="SSF52047">
    <property type="entry name" value="RNI-like"/>
    <property type="match status" value="1"/>
</dbReference>
<dbReference type="InParanoid" id="D2VAY4"/>
<dbReference type="KEGG" id="ngr:NAEGRDRAFT_66022"/>
<proteinExistence type="predicted"/>
<dbReference type="GeneID" id="8848489"/>
<dbReference type="InterPro" id="IPR032675">
    <property type="entry name" value="LRR_dom_sf"/>
</dbReference>
<organism evidence="2">
    <name type="scientific">Naegleria gruberi</name>
    <name type="common">Amoeba</name>
    <dbReference type="NCBI Taxonomy" id="5762"/>
    <lineage>
        <taxon>Eukaryota</taxon>
        <taxon>Discoba</taxon>
        <taxon>Heterolobosea</taxon>
        <taxon>Tetramitia</taxon>
        <taxon>Eutetramitia</taxon>
        <taxon>Vahlkampfiidae</taxon>
        <taxon>Naegleria</taxon>
    </lineage>
</organism>
<dbReference type="SUPFAM" id="SSF52058">
    <property type="entry name" value="L domain-like"/>
    <property type="match status" value="1"/>
</dbReference>
<protein>
    <submittedName>
        <fullName evidence="1">Uncharacterized protein</fullName>
    </submittedName>
</protein>
<sequence>MDEQRDHPVIGLIQFLPLEVWYEHILTYFPSNLLLSTRLVNRNFSNIILSYFIKLKKEFNYSTFRLSKKQLKYSLNFLSRFENLQSFCFENPIMIINDKNDEQAMNSLLSDLVFLEHLQEIDLTSCNHDGQFIEKLLERNNSNRMIENLTSLSMNVVESEHFTLILEHFINLKSLKIENFEYSSFNNSIAIKLNDKLEELFIHSGITAEHLNQIMKQGRNLKKLLIKMSAIEMEYLDDLSAFENLTSLTIETNCDVSYVDIDQINSEPEFHANYFSSLKNLRNLTELELPWTISNENSDSVREFCHLSQLSSLKTLYLTILQGNDNQIEMEKTLEKIIVTISHLYNLTDLSLDFLEIFTDFEEIDQNVLDNIPQLTKLEKFTFVGIPYQDGTHVKNLCDYYCVPTLKYLSVSIKDGIIPSRNDLKSVESIEMVIEEENDVYYQLFNKTNLSNITSLEIGLVKLKDLELISQMTNLKDLSMKLGNISSFKSVKFPKSLQSLVLEDCNFLTGMENEHFFDSFGSCPFLEIINFTKCPLLQDSFVRKLSKWIENSLDCKQIMFNQCDGLTNDSVFYFKDLKNCKYVHFYECRELYFTMEISNLLMRNTFIEVETACIVPKRFFDRLNNTESYIIHEEEIVNSLENFENMIRKLLELRQFQKASLYLQANMFENCSEESGNHKKLHQLLQDKSTLFETKWFFYYSFLKCHVENITFTTYADVEFIYNQAIELIFTQTNQNEEFIEDLKILLVELFETGKEFECMMNNKSLEYITTYLYEKRDFDKLLKCALTEESALELVNQITEKDCFQLTSLNNLLELNEDFLDNIIEKRSLFKNSPSFTEKMRDRGIEMDENDSELLEINQRVPERFRNSYLTELTVTMSEKNDFTDGESEAFNAFGFRWNLKVQEEGDRLLIDINLLSCIPLNRKFDSYENINGNDGDSIEISFMLLNYDNNPYSYMSGRKIFDQSSMQHTFEISTTLIEEFSENNFKFLIGLGLISIKERITCPFTSTQFVIHNLSFDIASDLKDCYLDEIILYSAPITIFGTNWNVKFVQKLESGIIELYLMLASLDLFDDKAAIHACCVEFYFANKNLHPDSTFGMKRSFNSQNTPYGGPIEHQELLKPEKRVNLNGELVDRYEISLIMNVKSISKKHYSKLY</sequence>
<keyword evidence="2" id="KW-1185">Reference proteome</keyword>
<dbReference type="EMBL" id="GG738860">
    <property type="protein sequence ID" value="EFC46030.1"/>
    <property type="molecule type" value="Genomic_DNA"/>
</dbReference>
<dbReference type="RefSeq" id="XP_002678774.1">
    <property type="nucleotide sequence ID" value="XM_002678728.1"/>
</dbReference>
<evidence type="ECO:0000313" key="2">
    <source>
        <dbReference type="Proteomes" id="UP000006671"/>
    </source>
</evidence>
<dbReference type="Gene3D" id="3.80.10.10">
    <property type="entry name" value="Ribonuclease Inhibitor"/>
    <property type="match status" value="2"/>
</dbReference>
<accession>D2VAY4</accession>
<gene>
    <name evidence="1" type="ORF">NAEGRDRAFT_66022</name>
</gene>